<name>A0A8I1XKI5_XANMN</name>
<comment type="caution">
    <text evidence="2">The sequence shown here is derived from an EMBL/GenBank/DDBJ whole genome shotgun (WGS) entry which is preliminary data.</text>
</comment>
<dbReference type="Proteomes" id="UP000668572">
    <property type="component" value="Unassembled WGS sequence"/>
</dbReference>
<dbReference type="Gene3D" id="3.40.50.1820">
    <property type="entry name" value="alpha/beta hydrolase"/>
    <property type="match status" value="1"/>
</dbReference>
<organism evidence="2 3">
    <name type="scientific">Xanthomonas manihotis</name>
    <dbReference type="NCBI Taxonomy" id="43353"/>
    <lineage>
        <taxon>Bacteria</taxon>
        <taxon>Pseudomonadati</taxon>
        <taxon>Pseudomonadota</taxon>
        <taxon>Gammaproteobacteria</taxon>
        <taxon>Lysobacterales</taxon>
        <taxon>Lysobacteraceae</taxon>
        <taxon>Xanthomonas</taxon>
    </lineage>
</organism>
<proteinExistence type="predicted"/>
<dbReference type="InterPro" id="IPR001375">
    <property type="entry name" value="Peptidase_S9_cat"/>
</dbReference>
<evidence type="ECO:0000313" key="3">
    <source>
        <dbReference type="Proteomes" id="UP000668572"/>
    </source>
</evidence>
<dbReference type="Pfam" id="PF00326">
    <property type="entry name" value="Peptidase_S9"/>
    <property type="match status" value="1"/>
</dbReference>
<accession>A0A8I1XKI5</accession>
<dbReference type="GO" id="GO:0006508">
    <property type="term" value="P:proteolysis"/>
    <property type="evidence" value="ECO:0007669"/>
    <property type="project" value="InterPro"/>
</dbReference>
<dbReference type="SUPFAM" id="SSF53474">
    <property type="entry name" value="alpha/beta-Hydrolases"/>
    <property type="match status" value="1"/>
</dbReference>
<gene>
    <name evidence="2" type="ORF">J7405_06575</name>
</gene>
<sequence>MLRPVTLARRIKLSLFLAAGGKDERAPIEHTKWMERALKGAGVPAESLYFPKKGHGFYTAPHRRGSPTRVLAFLSRQAGGSTAKPVAAVSSGSARMTRVVR</sequence>
<evidence type="ECO:0000259" key="1">
    <source>
        <dbReference type="Pfam" id="PF00326"/>
    </source>
</evidence>
<dbReference type="GO" id="GO:0008236">
    <property type="term" value="F:serine-type peptidase activity"/>
    <property type="evidence" value="ECO:0007669"/>
    <property type="project" value="InterPro"/>
</dbReference>
<dbReference type="EMBL" id="JAGHXW010000021">
    <property type="protein sequence ID" value="MBO9759215.1"/>
    <property type="molecule type" value="Genomic_DNA"/>
</dbReference>
<evidence type="ECO:0000313" key="2">
    <source>
        <dbReference type="EMBL" id="MBO9759215.1"/>
    </source>
</evidence>
<protein>
    <submittedName>
        <fullName evidence="2">Prolyl oligopeptidase family serine peptidase</fullName>
    </submittedName>
</protein>
<reference evidence="2" key="1">
    <citation type="submission" date="2021-03" db="EMBL/GenBank/DDBJ databases">
        <title>Molecular characterization of Xanthomonas species pathogenic on Araceae and the development of a triplex TaqMan assay for detection of X. phaseoli pv. dieffenbachiae.</title>
        <authorList>
            <person name="Van Der Wolf J."/>
            <person name="Krijger M."/>
            <person name="Mendes O."/>
            <person name="Brankovics B."/>
            <person name="Bonants P."/>
            <person name="Meekes E."/>
        </authorList>
    </citation>
    <scope>NUCLEOTIDE SEQUENCE</scope>
    <source>
        <strain evidence="2">NBC1264</strain>
    </source>
</reference>
<feature type="domain" description="Peptidase S9 prolyl oligopeptidase catalytic" evidence="1">
    <location>
        <begin position="10"/>
        <end position="79"/>
    </location>
</feature>
<dbReference type="InterPro" id="IPR029058">
    <property type="entry name" value="AB_hydrolase_fold"/>
</dbReference>
<dbReference type="AlphaFoldDB" id="A0A8I1XKI5"/>